<keyword evidence="13" id="KW-0805">Transcription regulation</keyword>
<evidence type="ECO:0000256" key="14">
    <source>
        <dbReference type="ARBA" id="ARBA00023117"/>
    </source>
</evidence>
<keyword evidence="10" id="KW-0863">Zinc-finger</keyword>
<dbReference type="SUPFAM" id="SSF47370">
    <property type="entry name" value="Bromodomain"/>
    <property type="match status" value="1"/>
</dbReference>
<feature type="compositionally biased region" description="Polar residues" evidence="19">
    <location>
        <begin position="665"/>
        <end position="675"/>
    </location>
</feature>
<dbReference type="SMART" id="SM00297">
    <property type="entry name" value="BROMO"/>
    <property type="match status" value="1"/>
</dbReference>
<keyword evidence="14 18" id="KW-0103">Bromodomain</keyword>
<dbReference type="GO" id="GO:0032259">
    <property type="term" value="P:methylation"/>
    <property type="evidence" value="ECO:0007669"/>
    <property type="project" value="UniProtKB-KW"/>
</dbReference>
<dbReference type="Gene3D" id="2.30.30.490">
    <property type="match status" value="1"/>
</dbReference>
<evidence type="ECO:0000256" key="15">
    <source>
        <dbReference type="ARBA" id="ARBA00023159"/>
    </source>
</evidence>
<evidence type="ECO:0000256" key="1">
    <source>
        <dbReference type="ARBA" id="ARBA00004123"/>
    </source>
</evidence>
<gene>
    <name evidence="25" type="primary">ash1_0</name>
    <name evidence="25" type="ORF">CM83_53005</name>
</gene>
<keyword evidence="8" id="KW-0479">Metal-binding</keyword>
<evidence type="ECO:0000256" key="4">
    <source>
        <dbReference type="ARBA" id="ARBA00022553"/>
    </source>
</evidence>
<feature type="domain" description="BAH" evidence="23">
    <location>
        <begin position="2130"/>
        <end position="2249"/>
    </location>
</feature>
<evidence type="ECO:0000256" key="6">
    <source>
        <dbReference type="ARBA" id="ARBA00022679"/>
    </source>
</evidence>
<feature type="domain" description="Bromo" evidence="20">
    <location>
        <begin position="1919"/>
        <end position="1989"/>
    </location>
</feature>
<feature type="compositionally biased region" description="Basic and acidic residues" evidence="19">
    <location>
        <begin position="443"/>
        <end position="454"/>
    </location>
</feature>
<feature type="compositionally biased region" description="Polar residues" evidence="19">
    <location>
        <begin position="2292"/>
        <end position="2303"/>
    </location>
</feature>
<dbReference type="GO" id="GO:0042800">
    <property type="term" value="F:histone H3K4 methyltransferase activity"/>
    <property type="evidence" value="ECO:0007669"/>
    <property type="project" value="TreeGrafter"/>
</dbReference>
<feature type="non-terminal residue" evidence="25">
    <location>
        <position position="1"/>
    </location>
</feature>
<feature type="region of interest" description="Disordered" evidence="19">
    <location>
        <begin position="961"/>
        <end position="982"/>
    </location>
</feature>
<keyword evidence="4" id="KW-0597">Phosphoprotein</keyword>
<feature type="compositionally biased region" description="Basic and acidic residues" evidence="19">
    <location>
        <begin position="1739"/>
        <end position="1756"/>
    </location>
</feature>
<feature type="compositionally biased region" description="Basic and acidic residues" evidence="19">
    <location>
        <begin position="390"/>
        <end position="400"/>
    </location>
</feature>
<keyword evidence="7" id="KW-0949">S-adenosyl-L-methionine</keyword>
<dbReference type="InterPro" id="IPR003616">
    <property type="entry name" value="Post-SET_dom"/>
</dbReference>
<dbReference type="Pfam" id="PF17907">
    <property type="entry name" value="AWS"/>
    <property type="match status" value="1"/>
</dbReference>
<dbReference type="CDD" id="cd15548">
    <property type="entry name" value="PHD_ASH1L"/>
    <property type="match status" value="1"/>
</dbReference>
<feature type="compositionally biased region" description="Basic and acidic residues" evidence="19">
    <location>
        <begin position="231"/>
        <end position="240"/>
    </location>
</feature>
<evidence type="ECO:0000256" key="9">
    <source>
        <dbReference type="ARBA" id="ARBA00022737"/>
    </source>
</evidence>
<dbReference type="SMART" id="SM00439">
    <property type="entry name" value="BAH"/>
    <property type="match status" value="1"/>
</dbReference>
<organism evidence="25">
    <name type="scientific">Lygus hesperus</name>
    <name type="common">Western plant bug</name>
    <dbReference type="NCBI Taxonomy" id="30085"/>
    <lineage>
        <taxon>Eukaryota</taxon>
        <taxon>Metazoa</taxon>
        <taxon>Ecdysozoa</taxon>
        <taxon>Arthropoda</taxon>
        <taxon>Hexapoda</taxon>
        <taxon>Insecta</taxon>
        <taxon>Pterygota</taxon>
        <taxon>Neoptera</taxon>
        <taxon>Paraneoptera</taxon>
        <taxon>Hemiptera</taxon>
        <taxon>Heteroptera</taxon>
        <taxon>Panheteroptera</taxon>
        <taxon>Cimicomorpha</taxon>
        <taxon>Miridae</taxon>
        <taxon>Mirini</taxon>
        <taxon>Lygus</taxon>
    </lineage>
</organism>
<dbReference type="Gene3D" id="3.30.40.10">
    <property type="entry name" value="Zinc/RING finger domain, C3HC4 (zinc finger)"/>
    <property type="match status" value="1"/>
</dbReference>
<keyword evidence="6 25" id="KW-0808">Transferase</keyword>
<dbReference type="GO" id="GO:0008270">
    <property type="term" value="F:zinc ion binding"/>
    <property type="evidence" value="ECO:0007669"/>
    <property type="project" value="UniProtKB-KW"/>
</dbReference>
<dbReference type="Pfam" id="PF20826">
    <property type="entry name" value="PHD_5"/>
    <property type="match status" value="1"/>
</dbReference>
<dbReference type="Gene3D" id="2.170.270.10">
    <property type="entry name" value="SET domain"/>
    <property type="match status" value="1"/>
</dbReference>
<keyword evidence="16" id="KW-0804">Transcription</keyword>
<dbReference type="PROSITE" id="PS01359">
    <property type="entry name" value="ZF_PHD_1"/>
    <property type="match status" value="1"/>
</dbReference>
<feature type="region of interest" description="Disordered" evidence="19">
    <location>
        <begin position="1276"/>
        <end position="1372"/>
    </location>
</feature>
<feature type="compositionally biased region" description="Low complexity" evidence="19">
    <location>
        <begin position="241"/>
        <end position="258"/>
    </location>
</feature>
<feature type="compositionally biased region" description="Polar residues" evidence="19">
    <location>
        <begin position="307"/>
        <end position="319"/>
    </location>
</feature>
<dbReference type="Pfam" id="PF00439">
    <property type="entry name" value="Bromodomain"/>
    <property type="match status" value="1"/>
</dbReference>
<dbReference type="Pfam" id="PF01426">
    <property type="entry name" value="BAH"/>
    <property type="match status" value="1"/>
</dbReference>
<feature type="region of interest" description="Disordered" evidence="19">
    <location>
        <begin position="1144"/>
        <end position="1199"/>
    </location>
</feature>
<feature type="compositionally biased region" description="Polar residues" evidence="19">
    <location>
        <begin position="1277"/>
        <end position="1296"/>
    </location>
</feature>
<feature type="compositionally biased region" description="Basic and acidic residues" evidence="19">
    <location>
        <begin position="555"/>
        <end position="608"/>
    </location>
</feature>
<dbReference type="InterPro" id="IPR046341">
    <property type="entry name" value="SET_dom_sf"/>
</dbReference>
<evidence type="ECO:0000256" key="11">
    <source>
        <dbReference type="ARBA" id="ARBA00022833"/>
    </source>
</evidence>
<feature type="compositionally biased region" description="Basic and acidic residues" evidence="19">
    <location>
        <begin position="520"/>
        <end position="546"/>
    </location>
</feature>
<dbReference type="GO" id="GO:0005694">
    <property type="term" value="C:chromosome"/>
    <property type="evidence" value="ECO:0007669"/>
    <property type="project" value="UniProtKB-SubCell"/>
</dbReference>
<feature type="region of interest" description="Disordered" evidence="19">
    <location>
        <begin position="1232"/>
        <end position="1257"/>
    </location>
</feature>
<feature type="compositionally biased region" description="Basic and acidic residues" evidence="19">
    <location>
        <begin position="426"/>
        <end position="435"/>
    </location>
</feature>
<dbReference type="GO" id="GO:0003677">
    <property type="term" value="F:DNA binding"/>
    <property type="evidence" value="ECO:0007669"/>
    <property type="project" value="InterPro"/>
</dbReference>
<feature type="region of interest" description="Disordered" evidence="19">
    <location>
        <begin position="169"/>
        <end position="279"/>
    </location>
</feature>
<feature type="compositionally biased region" description="Basic and acidic residues" evidence="19">
    <location>
        <begin position="483"/>
        <end position="511"/>
    </location>
</feature>
<dbReference type="GO" id="GO:0003682">
    <property type="term" value="F:chromatin binding"/>
    <property type="evidence" value="ECO:0007669"/>
    <property type="project" value="InterPro"/>
</dbReference>
<dbReference type="PROSITE" id="PS50868">
    <property type="entry name" value="POST_SET"/>
    <property type="match status" value="1"/>
</dbReference>
<keyword evidence="9" id="KW-0677">Repeat</keyword>
<feature type="compositionally biased region" description="Basic and acidic residues" evidence="19">
    <location>
        <begin position="207"/>
        <end position="221"/>
    </location>
</feature>
<evidence type="ECO:0000256" key="10">
    <source>
        <dbReference type="ARBA" id="ARBA00022771"/>
    </source>
</evidence>
<dbReference type="PROSITE" id="PS51038">
    <property type="entry name" value="BAH"/>
    <property type="match status" value="1"/>
</dbReference>
<dbReference type="SMART" id="SM00570">
    <property type="entry name" value="AWS"/>
    <property type="match status" value="1"/>
</dbReference>
<dbReference type="InterPro" id="IPR019786">
    <property type="entry name" value="Zinc_finger_PHD-type_CS"/>
</dbReference>
<feature type="region of interest" description="Disordered" evidence="19">
    <location>
        <begin position="1830"/>
        <end position="1862"/>
    </location>
</feature>
<dbReference type="FunFam" id="2.170.270.10:FF:000011">
    <property type="entry name" value="Histone-lysine N-methyltransferase"/>
    <property type="match status" value="1"/>
</dbReference>
<evidence type="ECO:0000256" key="12">
    <source>
        <dbReference type="ARBA" id="ARBA00022853"/>
    </source>
</evidence>
<feature type="region of interest" description="Disordered" evidence="19">
    <location>
        <begin position="298"/>
        <end position="608"/>
    </location>
</feature>
<feature type="compositionally biased region" description="Basic residues" evidence="19">
    <location>
        <begin position="262"/>
        <end position="271"/>
    </location>
</feature>
<keyword evidence="12" id="KW-0156">Chromatin regulator</keyword>
<feature type="compositionally biased region" description="Basic residues" evidence="19">
    <location>
        <begin position="184"/>
        <end position="194"/>
    </location>
</feature>
<feature type="compositionally biased region" description="Polar residues" evidence="19">
    <location>
        <begin position="455"/>
        <end position="467"/>
    </location>
</feature>
<reference evidence="25" key="2">
    <citation type="submission" date="2014-07" db="EMBL/GenBank/DDBJ databases">
        <authorList>
            <person name="Hull J."/>
        </authorList>
    </citation>
    <scope>NUCLEOTIDE SEQUENCE</scope>
</reference>
<dbReference type="InterPro" id="IPR001487">
    <property type="entry name" value="Bromodomain"/>
</dbReference>
<evidence type="ECO:0000256" key="17">
    <source>
        <dbReference type="ARBA" id="ARBA00023242"/>
    </source>
</evidence>
<sequence length="2384" mass="266165">RKRGRPPKNNVKSAAASCKSQNQVSGMPELEAYMRLDCPQSNVSPDSGIQSVAGSPAGHHSLPGSPRSPPPVQNNGPPLLTKAHSPCHIQDCIPSPNDKITKLVSPPKELKLENGGKRGPGRPKSHVFQLNTFGRKKRGKRLKRVELPKKPIVLPPSAAELKVPPYFAGAKTSKSNLPSLPHMSSKRGRGRPKKSPPILEPIVPLEGRNRDASDSSRKCSSLERVPSSERSTNKKLDSETKTPSLTTTKGLSTTTKGPMRNKEHKHKKRKRSLDFRKLDPAFLKELTRLSETFEKLCVISSPELKPNSVSLETKTNFAQRSSNRNVRRRRRRREKLEVKQPEDSKTDSTEGSKSKNDIEKGSRMVNSKGRLPEGSAKKEKQVLVSCDKNSTPEKPKREVEAPNLKKYKVETDSKHEVCKPVAEPVENMKKNDDVNRTLVSSSQKKDDLPTKTTKEGTSNSKAVLSSSTKEKDQQLSGVISLPKENRSPPVLREKPKDRHRKDQVASLKEKTTSQPASPQTRERSDKVVGKEKALESLQLNDHKETRTPSPLSAREPPKDKVNAGQTSKEKTHVALQKDKTNPIVQPKERSAGHPVLKEKTVAGSSNKEKATAVVVVVKERISGSPSHRDKSLIVPPGKEKTSVIQSSKDRKESVVAQLPKEKTPVASSPVTSPQATAKRRIKKTIIEPPKNKENTEQANSNEQRLPLKKRHYHMSTPSSSNALSSDLGDKSDESSDSSKEVTESPDESTKSKSTLESKASSNESIESTEDLDAKEPIATTPKKRACVETEKKTVQPTKSKEKDQGGKEAVTKRPIQKTATPSVVLTPQASKRSSTRQAALKQVESQETPRTPPTSPAPVKRSQRIKLKHEDEKNQKEEPSKSVKDDKHLRDSVDTPNDDDSKALLKDDLKSAKQDLKNIKDDPKLRSLKLQKTENKIPDINKSATIGEQVAELVAIAEEEKKDLHEAPKRTTRSMDEATEQKINDIMRNDKLKHGISDKLSGMKHVSTRSSSKASLDAIAASLVENALSKTPRIKCERKSLVGVFEPSNLASDILKLPDPDCDVLNTIKNKLLPEIAFNVEEEMKNIKRPMDSVDTSVADAAEKAKKRKVICDLRVRVTKLDPADLPKTSKVLQLSDVMETSSTVTTETKPVENSAAKPTDSAVNSFEKTNSTPSKSVVVVATSPKTSPQSSGAPSKMKIKRKKFNRTGFPVKKKKKKRLEVVTSVDAVVSPTLVSPPNLHDKPKPSTDMETEDEPLPLGARCASVSLHDSVKEEITSTSVLETTPVPSISLTTPTSKEEEDISDKPAMLAEKTELRPASKRIMELKAKNEASERRKRKPGTDDAVQSQDEHEAVKDGGGSDSSTDLKSLVGKRLRRTKEELDDSDADSVKIRKKQPRWRKKYLPAGLFSDYFKEDEPRKPNGNEKVKSTSTSYNALEHEHGLLPPPTYCAKWVRQRKIPFQLPHDIWWLHVHNQLPGREAVPSWNYKKIRTNVYFDIKPPYNYEGQACNCKPTAESSCGDECINRMVYTECSPQLCPCKEKCSNQKIQRHEWSPGLMRFMTKDKGWGVKTKHSITKDSFILEYVGEVVSDREFKNRMASRYQKDTHHYCLNLDGGLVIDGHRMGGDGRFVNHSCEPNCEMQKWCVNGLFRMALFALRDIEPNEELTYDYNFSLFNPSEGQPCKCGSGKCRGVIGGKSQRIPVPGAPLPVVDEKVPGQVGRPRKNTGAAAPIGHRRKTNSVDKKLPKSSKDQKSGKDMLNASALATVAARLSHMTTLKPLTQQQKEFIIDNRIFLTRNLQRVKRRVEKLRQAVKKGGLLLPDVCSAPASPASATATVSSSTSSSTAAGTSGGAQPNIKKEKEGEREVFMTQLNALNCPRSMRTRRLALAEDNPEMTKAARLACLFKDLYAEVTSAKDESGELLSSHFTTLPSKRKFPLYYQRIQKPIDFTTVEQNIVTGEYKTVEAFDEDMNALFKNNIRWYGRTSDLGISATRLRKIYNLAKLDIIPKLEELLGEAPPASFIPAQDDPSGEEEDVIHCICGIFRDEGLMIQCERCLVWQHCYCVNANSNVDNYLCERCSPREVDYEIPSQEEPPAPNQSNYITLLRGDMQLKQGDTVYVLRDIVNEESTEVPKAKHTYKTIKNWKYSDCDIFKIERLWKDEKGKRFAFGHHYLRPHETFHEPTRKFFPNELMRVPLYEVVPVELVMGQCYVLDLKTYCKGRPIGCDPEHLYVCEYRVDKFARMFAKIPKPKHSNVCTKSYAFETFDVKLKPQRTYAPHGMTKEEIAKASSGVGSQPQKQNVSRGRGGRTAQHQVDEVSQAQAASSAKAVKPKPILKKEDRRERLNKLTLRLLAKLPSKQSPLDLSYLLEPGRRQRKKPPLLAS</sequence>
<feature type="compositionally biased region" description="Basic and acidic residues" evidence="19">
    <location>
        <begin position="1312"/>
        <end position="1334"/>
    </location>
</feature>
<evidence type="ECO:0000256" key="16">
    <source>
        <dbReference type="ARBA" id="ARBA00023163"/>
    </source>
</evidence>
<dbReference type="FunFam" id="1.20.920.10:FF:000025">
    <property type="entry name" value="Histone-lysine N-methyltransferase"/>
    <property type="match status" value="1"/>
</dbReference>
<evidence type="ECO:0000259" key="23">
    <source>
        <dbReference type="PROSITE" id="PS51038"/>
    </source>
</evidence>
<name>A0A0A9WSF4_LYGHE</name>
<feature type="region of interest" description="Disordered" evidence="19">
    <location>
        <begin position="2287"/>
        <end position="2342"/>
    </location>
</feature>
<dbReference type="EMBL" id="GBHO01033248">
    <property type="protein sequence ID" value="JAG10356.1"/>
    <property type="molecule type" value="Transcribed_RNA"/>
</dbReference>
<dbReference type="PROSITE" id="PS51215">
    <property type="entry name" value="AWS"/>
    <property type="match status" value="1"/>
</dbReference>
<dbReference type="InterPro" id="IPR001025">
    <property type="entry name" value="BAH_dom"/>
</dbReference>
<dbReference type="CDD" id="cd04717">
    <property type="entry name" value="BAH_polybromo"/>
    <property type="match status" value="1"/>
</dbReference>
<feature type="compositionally biased region" description="Basic and acidic residues" evidence="19">
    <location>
        <begin position="407"/>
        <end position="418"/>
    </location>
</feature>
<feature type="compositionally biased region" description="Polar residues" evidence="19">
    <location>
        <begin position="39"/>
        <end position="53"/>
    </location>
</feature>
<dbReference type="InterPro" id="IPR011011">
    <property type="entry name" value="Znf_FYVE_PHD"/>
</dbReference>
<dbReference type="PANTHER" id="PTHR46147:SF3">
    <property type="entry name" value="HISTONE-LYSINE N-METHYLTRANSFERASE ASH1"/>
    <property type="match status" value="1"/>
</dbReference>
<keyword evidence="17" id="KW-0539">Nucleus</keyword>
<evidence type="ECO:0000313" key="25">
    <source>
        <dbReference type="EMBL" id="JAG10356.1"/>
    </source>
</evidence>
<evidence type="ECO:0000256" key="18">
    <source>
        <dbReference type="PROSITE-ProRule" id="PRU00035"/>
    </source>
</evidence>
<feature type="compositionally biased region" description="Low complexity" evidence="19">
    <location>
        <begin position="2318"/>
        <end position="2329"/>
    </location>
</feature>
<feature type="region of interest" description="Disordered" evidence="19">
    <location>
        <begin position="1"/>
        <end position="127"/>
    </location>
</feature>
<feature type="compositionally biased region" description="Polar residues" evidence="19">
    <location>
        <begin position="1162"/>
        <end position="1176"/>
    </location>
</feature>
<feature type="domain" description="AWS" evidence="24">
    <location>
        <begin position="1504"/>
        <end position="1552"/>
    </location>
</feature>
<accession>A0A0A9WSF4</accession>
<comment type="subcellular location">
    <subcellularLocation>
        <location evidence="2">Chromosome</location>
    </subcellularLocation>
    <subcellularLocation>
        <location evidence="1">Nucleus</location>
    </subcellularLocation>
</comment>
<feature type="domain" description="Post-SET" evidence="22">
    <location>
        <begin position="1679"/>
        <end position="1695"/>
    </location>
</feature>
<feature type="compositionally biased region" description="Low complexity" evidence="19">
    <location>
        <begin position="1830"/>
        <end position="1848"/>
    </location>
</feature>
<feature type="compositionally biased region" description="Polar residues" evidence="19">
    <location>
        <begin position="1184"/>
        <end position="1194"/>
    </location>
</feature>
<dbReference type="InterPro" id="IPR043151">
    <property type="entry name" value="BAH_sf"/>
</dbReference>
<reference evidence="25" key="1">
    <citation type="journal article" date="2014" name="PLoS ONE">
        <title>Transcriptome-Based Identification of ABC Transporters in the Western Tarnished Plant Bug Lygus hesperus.</title>
        <authorList>
            <person name="Hull J.J."/>
            <person name="Chaney K."/>
            <person name="Geib S.M."/>
            <person name="Fabrick J.A."/>
            <person name="Brent C.S."/>
            <person name="Walsh D."/>
            <person name="Lavine L.C."/>
        </authorList>
    </citation>
    <scope>NUCLEOTIDE SEQUENCE</scope>
</reference>
<keyword evidence="5 25" id="KW-0489">Methyltransferase</keyword>
<dbReference type="FunFam" id="3.30.40.10:FF:000113">
    <property type="entry name" value="Histone-lysine N-methyltransferase"/>
    <property type="match status" value="1"/>
</dbReference>
<dbReference type="InterPro" id="IPR043320">
    <property type="entry name" value="Bromo_ASH1L"/>
</dbReference>
<evidence type="ECO:0000256" key="5">
    <source>
        <dbReference type="ARBA" id="ARBA00022603"/>
    </source>
</evidence>
<evidence type="ECO:0000259" key="21">
    <source>
        <dbReference type="PROSITE" id="PS50280"/>
    </source>
</evidence>
<feature type="compositionally biased region" description="Low complexity" evidence="19">
    <location>
        <begin position="1144"/>
        <end position="1153"/>
    </location>
</feature>
<feature type="region of interest" description="Disordered" evidence="19">
    <location>
        <begin position="1705"/>
        <end position="1757"/>
    </location>
</feature>
<dbReference type="InterPro" id="IPR001214">
    <property type="entry name" value="SET_dom"/>
</dbReference>
<keyword evidence="3" id="KW-0158">Chromosome</keyword>
<evidence type="ECO:0000256" key="13">
    <source>
        <dbReference type="ARBA" id="ARBA00023015"/>
    </source>
</evidence>
<feature type="region of interest" description="Disordered" evidence="19">
    <location>
        <begin position="622"/>
        <end position="906"/>
    </location>
</feature>
<evidence type="ECO:0000256" key="7">
    <source>
        <dbReference type="ARBA" id="ARBA00022691"/>
    </source>
</evidence>
<evidence type="ECO:0000256" key="8">
    <source>
        <dbReference type="ARBA" id="ARBA00022723"/>
    </source>
</evidence>
<keyword evidence="15" id="KW-0010">Activator</keyword>
<dbReference type="PROSITE" id="PS50014">
    <property type="entry name" value="BROMODOMAIN_2"/>
    <property type="match status" value="1"/>
</dbReference>
<evidence type="ECO:0000256" key="3">
    <source>
        <dbReference type="ARBA" id="ARBA00022454"/>
    </source>
</evidence>
<dbReference type="InterPro" id="IPR043319">
    <property type="entry name" value="PHD_ASH1L"/>
</dbReference>
<dbReference type="GO" id="GO:0006355">
    <property type="term" value="P:regulation of DNA-templated transcription"/>
    <property type="evidence" value="ECO:0007669"/>
    <property type="project" value="TreeGrafter"/>
</dbReference>
<evidence type="ECO:0000256" key="19">
    <source>
        <dbReference type="SAM" id="MobiDB-lite"/>
    </source>
</evidence>
<evidence type="ECO:0000259" key="22">
    <source>
        <dbReference type="PROSITE" id="PS50868"/>
    </source>
</evidence>
<evidence type="ECO:0000256" key="2">
    <source>
        <dbReference type="ARBA" id="ARBA00004286"/>
    </source>
</evidence>
<dbReference type="PROSITE" id="PS50280">
    <property type="entry name" value="SET"/>
    <property type="match status" value="1"/>
</dbReference>
<dbReference type="PANTHER" id="PTHR46147">
    <property type="entry name" value="HISTONE-LYSINE N-METHYLTRANSFERASE ASH1"/>
    <property type="match status" value="1"/>
</dbReference>
<protein>
    <submittedName>
        <fullName evidence="25">Histone-lysine N-methyltransferase ash1</fullName>
    </submittedName>
</protein>
<dbReference type="CDD" id="cd05525">
    <property type="entry name" value="Bromo_ASH1"/>
    <property type="match status" value="1"/>
</dbReference>
<evidence type="ECO:0000259" key="24">
    <source>
        <dbReference type="PROSITE" id="PS51215"/>
    </source>
</evidence>
<feature type="compositionally biased region" description="Basic and acidic residues" evidence="19">
    <location>
        <begin position="727"/>
        <end position="755"/>
    </location>
</feature>
<feature type="domain" description="SET" evidence="21">
    <location>
        <begin position="1555"/>
        <end position="1671"/>
    </location>
</feature>
<dbReference type="InterPro" id="IPR017956">
    <property type="entry name" value="AT_hook_DNA-bd_motif"/>
</dbReference>
<dbReference type="CDD" id="cd19174">
    <property type="entry name" value="SET_ASH1L"/>
    <property type="match status" value="1"/>
</dbReference>
<proteinExistence type="predicted"/>
<feature type="compositionally biased region" description="Polar residues" evidence="19">
    <location>
        <begin position="817"/>
        <end position="849"/>
    </location>
</feature>
<evidence type="ECO:0000259" key="20">
    <source>
        <dbReference type="PROSITE" id="PS50014"/>
    </source>
</evidence>
<dbReference type="InterPro" id="IPR036427">
    <property type="entry name" value="Bromodomain-like_sf"/>
</dbReference>
<feature type="compositionally biased region" description="Basic and acidic residues" evidence="19">
    <location>
        <begin position="622"/>
        <end position="663"/>
    </location>
</feature>
<dbReference type="SMART" id="SM00384">
    <property type="entry name" value="AT_hook"/>
    <property type="match status" value="4"/>
</dbReference>
<dbReference type="InterPro" id="IPR006560">
    <property type="entry name" value="AWS_dom"/>
</dbReference>
<dbReference type="GO" id="GO:0005654">
    <property type="term" value="C:nucleoplasm"/>
    <property type="evidence" value="ECO:0007669"/>
    <property type="project" value="TreeGrafter"/>
</dbReference>
<dbReference type="Gene3D" id="1.20.920.10">
    <property type="entry name" value="Bromodomain-like"/>
    <property type="match status" value="1"/>
</dbReference>
<keyword evidence="11" id="KW-0862">Zinc</keyword>
<feature type="compositionally biased region" description="Basic and acidic residues" evidence="19">
    <location>
        <begin position="868"/>
        <end position="906"/>
    </location>
</feature>
<dbReference type="SUPFAM" id="SSF57903">
    <property type="entry name" value="FYVE/PHD zinc finger"/>
    <property type="match status" value="1"/>
</dbReference>
<dbReference type="SMART" id="SM00317">
    <property type="entry name" value="SET"/>
    <property type="match status" value="1"/>
</dbReference>
<feature type="compositionally biased region" description="Basic and acidic residues" evidence="19">
    <location>
        <begin position="785"/>
        <end position="811"/>
    </location>
</feature>
<dbReference type="InterPro" id="IPR013083">
    <property type="entry name" value="Znf_RING/FYVE/PHD"/>
</dbReference>
<dbReference type="SUPFAM" id="SSF82199">
    <property type="entry name" value="SET domain"/>
    <property type="match status" value="1"/>
</dbReference>
<feature type="compositionally biased region" description="Basic and acidic residues" evidence="19">
    <location>
        <begin position="334"/>
        <end position="362"/>
    </location>
</feature>
<dbReference type="Pfam" id="PF00856">
    <property type="entry name" value="SET"/>
    <property type="match status" value="1"/>
</dbReference>